<proteinExistence type="predicted"/>
<name>A0A8T5GEX3_9ARCH</name>
<keyword evidence="1" id="KW-0472">Membrane</keyword>
<keyword evidence="1" id="KW-0812">Transmembrane</keyword>
<keyword evidence="1" id="KW-1133">Transmembrane helix</keyword>
<dbReference type="Proteomes" id="UP000722459">
    <property type="component" value="Unassembled WGS sequence"/>
</dbReference>
<gene>
    <name evidence="2" type="ORF">HON47_03200</name>
</gene>
<evidence type="ECO:0000256" key="1">
    <source>
        <dbReference type="SAM" id="Phobius"/>
    </source>
</evidence>
<dbReference type="AlphaFoldDB" id="A0A8T5GEX3"/>
<organism evidence="2 3">
    <name type="scientific">Candidatus Iainarchaeum sp</name>
    <dbReference type="NCBI Taxonomy" id="3101447"/>
    <lineage>
        <taxon>Archaea</taxon>
        <taxon>Candidatus Iainarchaeota</taxon>
        <taxon>Candidatus Iainarchaeia</taxon>
        <taxon>Candidatus Iainarchaeales</taxon>
        <taxon>Candidatus Iainarchaeaceae</taxon>
        <taxon>Candidatus Iainarchaeum</taxon>
    </lineage>
</organism>
<evidence type="ECO:0000313" key="2">
    <source>
        <dbReference type="EMBL" id="MBT4870553.1"/>
    </source>
</evidence>
<sequence>MNKKIILTLVIAIMLSSMVFSVSTTRSVNESVEVGKEITIAINLDLEGEDPSSVIVLEKIPENWELVNSNPGATMFEGEMKWLLFGSSLKNQTIEYTLKAPANFDYVSLNGGWKTLVDTGSTTGDEMILKFVPQPETPVGEPMDYTMLIIGAIVLVVIVVIAVVVMKKKKK</sequence>
<dbReference type="EMBL" id="JABJNZ010000046">
    <property type="protein sequence ID" value="MBT4870553.1"/>
    <property type="molecule type" value="Genomic_DNA"/>
</dbReference>
<feature type="transmembrane region" description="Helical" evidence="1">
    <location>
        <begin position="145"/>
        <end position="166"/>
    </location>
</feature>
<protein>
    <submittedName>
        <fullName evidence="2">Uncharacterized protein</fullName>
    </submittedName>
</protein>
<accession>A0A8T5GEX3</accession>
<reference evidence="2" key="1">
    <citation type="journal article" date="2021" name="ISME J.">
        <title>Mercury methylation by metabolically versatile and cosmopolitan marine bacteria.</title>
        <authorList>
            <person name="Lin H."/>
            <person name="Ascher D.B."/>
            <person name="Myung Y."/>
            <person name="Lamborg C.H."/>
            <person name="Hallam S.J."/>
            <person name="Gionfriddo C.M."/>
            <person name="Holt K.E."/>
            <person name="Moreau J.W."/>
        </authorList>
    </citation>
    <scope>NUCLEOTIDE SEQUENCE</scope>
    <source>
        <strain evidence="2">SI075_bin30</strain>
    </source>
</reference>
<evidence type="ECO:0000313" key="3">
    <source>
        <dbReference type="Proteomes" id="UP000722459"/>
    </source>
</evidence>
<comment type="caution">
    <text evidence="2">The sequence shown here is derived from an EMBL/GenBank/DDBJ whole genome shotgun (WGS) entry which is preliminary data.</text>
</comment>